<proteinExistence type="inferred from homology"/>
<evidence type="ECO:0000256" key="2">
    <source>
        <dbReference type="ARBA" id="ARBA00022723"/>
    </source>
</evidence>
<dbReference type="PANTHER" id="PTHR35005:SF1">
    <property type="entry name" value="2-AMINO-5-FORMYLAMINO-6-RIBOSYLAMINOPYRIMIDIN-4(3H)-ONE 5'-MONOPHOSPHATE DEFORMYLASE"/>
    <property type="match status" value="1"/>
</dbReference>
<name>A0A2M7W1V6_9BACT</name>
<evidence type="ECO:0008006" key="8">
    <source>
        <dbReference type="Google" id="ProtNLM"/>
    </source>
</evidence>
<dbReference type="EMBL" id="PFQB01000078">
    <property type="protein sequence ID" value="PJA13674.1"/>
    <property type="molecule type" value="Genomic_DNA"/>
</dbReference>
<evidence type="ECO:0000313" key="7">
    <source>
        <dbReference type="Proteomes" id="UP000228952"/>
    </source>
</evidence>
<dbReference type="Proteomes" id="UP000228952">
    <property type="component" value="Unassembled WGS sequence"/>
</dbReference>
<gene>
    <name evidence="6" type="ORF">COX64_03140</name>
</gene>
<accession>A0A2M7W1V6</accession>
<dbReference type="SUPFAM" id="SSF102215">
    <property type="entry name" value="Creatininase"/>
    <property type="match status" value="1"/>
</dbReference>
<evidence type="ECO:0000256" key="1">
    <source>
        <dbReference type="ARBA" id="ARBA00001947"/>
    </source>
</evidence>
<dbReference type="GO" id="GO:0016811">
    <property type="term" value="F:hydrolase activity, acting on carbon-nitrogen (but not peptide) bonds, in linear amides"/>
    <property type="evidence" value="ECO:0007669"/>
    <property type="project" value="TreeGrafter"/>
</dbReference>
<evidence type="ECO:0000256" key="3">
    <source>
        <dbReference type="ARBA" id="ARBA00022801"/>
    </source>
</evidence>
<dbReference type="Gene3D" id="3.40.50.10310">
    <property type="entry name" value="Creatininase"/>
    <property type="match status" value="1"/>
</dbReference>
<dbReference type="GO" id="GO:0009231">
    <property type="term" value="P:riboflavin biosynthetic process"/>
    <property type="evidence" value="ECO:0007669"/>
    <property type="project" value="TreeGrafter"/>
</dbReference>
<comment type="cofactor">
    <cofactor evidence="1">
        <name>Zn(2+)</name>
        <dbReference type="ChEBI" id="CHEBI:29105"/>
    </cofactor>
</comment>
<dbReference type="PANTHER" id="PTHR35005">
    <property type="entry name" value="3-DEHYDRO-SCYLLO-INOSOSE HYDROLASE"/>
    <property type="match status" value="1"/>
</dbReference>
<comment type="caution">
    <text evidence="6">The sequence shown here is derived from an EMBL/GenBank/DDBJ whole genome shotgun (WGS) entry which is preliminary data.</text>
</comment>
<evidence type="ECO:0000256" key="5">
    <source>
        <dbReference type="ARBA" id="ARBA00024029"/>
    </source>
</evidence>
<dbReference type="Pfam" id="PF02633">
    <property type="entry name" value="Creatininase"/>
    <property type="match status" value="1"/>
</dbReference>
<comment type="similarity">
    <text evidence="5">Belongs to the creatininase superfamily.</text>
</comment>
<evidence type="ECO:0000256" key="4">
    <source>
        <dbReference type="ARBA" id="ARBA00022833"/>
    </source>
</evidence>
<reference evidence="7" key="1">
    <citation type="submission" date="2017-09" db="EMBL/GenBank/DDBJ databases">
        <title>Depth-based differentiation of microbial function through sediment-hosted aquifers and enrichment of novel symbionts in the deep terrestrial subsurface.</title>
        <authorList>
            <person name="Probst A.J."/>
            <person name="Ladd B."/>
            <person name="Jarett J.K."/>
            <person name="Geller-Mcgrath D.E."/>
            <person name="Sieber C.M.K."/>
            <person name="Emerson J.B."/>
            <person name="Anantharaman K."/>
            <person name="Thomas B.C."/>
            <person name="Malmstrom R."/>
            <person name="Stieglmeier M."/>
            <person name="Klingl A."/>
            <person name="Woyke T."/>
            <person name="Ryan C.M."/>
            <person name="Banfield J.F."/>
        </authorList>
    </citation>
    <scope>NUCLEOTIDE SEQUENCE [LARGE SCALE GENOMIC DNA]</scope>
</reference>
<protein>
    <recommendedName>
        <fullName evidence="8">Creatininase</fullName>
    </recommendedName>
</protein>
<keyword evidence="4" id="KW-0862">Zinc</keyword>
<dbReference type="InterPro" id="IPR003785">
    <property type="entry name" value="Creatininase/forma_Hydrolase"/>
</dbReference>
<keyword evidence="3" id="KW-0378">Hydrolase</keyword>
<dbReference type="GO" id="GO:0046872">
    <property type="term" value="F:metal ion binding"/>
    <property type="evidence" value="ECO:0007669"/>
    <property type="project" value="UniProtKB-KW"/>
</dbReference>
<evidence type="ECO:0000313" key="6">
    <source>
        <dbReference type="EMBL" id="PJA13674.1"/>
    </source>
</evidence>
<dbReference type="InterPro" id="IPR024087">
    <property type="entry name" value="Creatininase-like_sf"/>
</dbReference>
<sequence>MPECSWIRLSKGIQNLYSRYRKVGGIVFPPLYLGVDAWPDIDMQKFPKKQYDCYHIGADVYQTLLENYFYRMIRIGFKKIFVLAGHYPNAEIAILASMKYKDSGIKFVIVKEPNLVNGEIGDHAGKWETSLMMYLYPDLVDLKRMDNKEDRLMAVEGKDPISASKEYGKQMLKVILAKIEALLAKE</sequence>
<organism evidence="6 7">
    <name type="scientific">Candidatus Dojkabacteria bacterium CG_4_10_14_0_2_um_filter_Dojkabacteria_WS6_41_15</name>
    <dbReference type="NCBI Taxonomy" id="2014249"/>
    <lineage>
        <taxon>Bacteria</taxon>
        <taxon>Candidatus Dojkabacteria</taxon>
    </lineage>
</organism>
<dbReference type="AlphaFoldDB" id="A0A2M7W1V6"/>
<keyword evidence="2" id="KW-0479">Metal-binding</keyword>